<organism evidence="2 3">
    <name type="scientific">Pseudomonas syringae</name>
    <dbReference type="NCBI Taxonomy" id="317"/>
    <lineage>
        <taxon>Bacteria</taxon>
        <taxon>Pseudomonadati</taxon>
        <taxon>Pseudomonadota</taxon>
        <taxon>Gammaproteobacteria</taxon>
        <taxon>Pseudomonadales</taxon>
        <taxon>Pseudomonadaceae</taxon>
        <taxon>Pseudomonas</taxon>
    </lineage>
</organism>
<reference evidence="2 3" key="1">
    <citation type="submission" date="2015-07" db="EMBL/GenBank/DDBJ databases">
        <title>Draft genome sequence of a diazotrophic, plant growth-promoting rhizobacterium of the Pseudomonas syringae complex.</title>
        <authorList>
            <person name="Patten C.L."/>
            <person name="Jeong H."/>
        </authorList>
    </citation>
    <scope>NUCLEOTIDE SEQUENCE [LARGE SCALE GENOMIC DNA]</scope>
    <source>
        <strain evidence="2 3">GR12-2</strain>
    </source>
</reference>
<evidence type="ECO:0000313" key="3">
    <source>
        <dbReference type="Proteomes" id="UP000093104"/>
    </source>
</evidence>
<dbReference type="AlphaFoldDB" id="A0A1C7Z2G6"/>
<feature type="signal peptide" evidence="1">
    <location>
        <begin position="1"/>
        <end position="31"/>
    </location>
</feature>
<dbReference type="PATRIC" id="fig|317.243.peg.3748"/>
<feature type="chain" id="PRO_5008892046" evidence="1">
    <location>
        <begin position="32"/>
        <end position="297"/>
    </location>
</feature>
<comment type="caution">
    <text evidence="2">The sequence shown here is derived from an EMBL/GenBank/DDBJ whole genome shotgun (WGS) entry which is preliminary data.</text>
</comment>
<protein>
    <submittedName>
        <fullName evidence="2">Uncharacterized protein</fullName>
    </submittedName>
</protein>
<evidence type="ECO:0000313" key="2">
    <source>
        <dbReference type="EMBL" id="OCR23256.1"/>
    </source>
</evidence>
<name>A0A1C7Z2G6_PSESX</name>
<dbReference type="EMBL" id="LGSI01000056">
    <property type="protein sequence ID" value="OCR23256.1"/>
    <property type="molecule type" value="Genomic_DNA"/>
</dbReference>
<dbReference type="NCBIfam" id="TIGR02285">
    <property type="entry name" value="TIGR02285 family protein"/>
    <property type="match status" value="1"/>
</dbReference>
<sequence>MPYCSAPPARSCMASLLALLTLCALPSSSQGKETLIWLLRDMPPVTIFSGPQQGQGAIDRLLPLLIARMPEYEHLLMRVNRARGMQMLVDKSSFTCDPMLLWTAERAKNLLFSIPTYAVRSNGLVVRQDDMDSFKPFLSENQIDLEALLKSRTIKLGVVAERSYGPVIDRILRDTPANELNLHYGNDAIGSLLQMERLGRLQALISYWPEALYQARQQGIVEEELTFLPVKGTPKYQFTHVGCSNSPQGQQAMEIINREMRVLRKTSLIGLYAQWLPDGQREEYLQDAKAFFEDEQR</sequence>
<keyword evidence="1" id="KW-0732">Signal</keyword>
<accession>A0A1C7Z2G6</accession>
<gene>
    <name evidence="2" type="ORF">AFK24_19300</name>
</gene>
<dbReference type="Proteomes" id="UP000093104">
    <property type="component" value="Unassembled WGS sequence"/>
</dbReference>
<dbReference type="SUPFAM" id="SSF53850">
    <property type="entry name" value="Periplasmic binding protein-like II"/>
    <property type="match status" value="1"/>
</dbReference>
<proteinExistence type="predicted"/>
<evidence type="ECO:0000256" key="1">
    <source>
        <dbReference type="SAM" id="SignalP"/>
    </source>
</evidence>
<dbReference type="InterPro" id="IPR011972">
    <property type="entry name" value="CHP02285"/>
</dbReference>